<name>A0A813IM35_POLGL</name>
<feature type="region of interest" description="Disordered" evidence="3">
    <location>
        <begin position="675"/>
        <end position="696"/>
    </location>
</feature>
<keyword evidence="2" id="KW-0456">Lyase</keyword>
<feature type="region of interest" description="Disordered" evidence="3">
    <location>
        <begin position="393"/>
        <end position="416"/>
    </location>
</feature>
<dbReference type="PANTHER" id="PTHR12192">
    <property type="entry name" value="CATION TRANSPORT PROTEIN CHAC-RELATED"/>
    <property type="match status" value="1"/>
</dbReference>
<dbReference type="GO" id="GO:0061928">
    <property type="term" value="F:glutathione specific gamma-glutamylcyclotransferase activity"/>
    <property type="evidence" value="ECO:0007669"/>
    <property type="project" value="UniProtKB-EC"/>
</dbReference>
<evidence type="ECO:0000313" key="4">
    <source>
        <dbReference type="EMBL" id="CAE8652720.1"/>
    </source>
</evidence>
<reference evidence="4" key="1">
    <citation type="submission" date="2021-02" db="EMBL/GenBank/DDBJ databases">
        <authorList>
            <person name="Dougan E. K."/>
            <person name="Rhodes N."/>
            <person name="Thang M."/>
            <person name="Chan C."/>
        </authorList>
    </citation>
    <scope>NUCLEOTIDE SEQUENCE</scope>
</reference>
<dbReference type="EC" id="4.3.2.7" evidence="1"/>
<evidence type="ECO:0000256" key="3">
    <source>
        <dbReference type="SAM" id="MobiDB-lite"/>
    </source>
</evidence>
<dbReference type="GO" id="GO:0006751">
    <property type="term" value="P:glutathione catabolic process"/>
    <property type="evidence" value="ECO:0007669"/>
    <property type="project" value="InterPro"/>
</dbReference>
<feature type="compositionally biased region" description="Low complexity" evidence="3">
    <location>
        <begin position="617"/>
        <end position="626"/>
    </location>
</feature>
<dbReference type="CDD" id="cd06661">
    <property type="entry name" value="GGCT_like"/>
    <property type="match status" value="1"/>
</dbReference>
<dbReference type="GO" id="GO:0005737">
    <property type="term" value="C:cytoplasm"/>
    <property type="evidence" value="ECO:0007669"/>
    <property type="project" value="TreeGrafter"/>
</dbReference>
<proteinExistence type="predicted"/>
<protein>
    <recommendedName>
        <fullName evidence="1">glutathione-specific gamma-glutamylcyclotransferase</fullName>
        <ecNumber evidence="1">4.3.2.7</ecNumber>
    </recommendedName>
</protein>
<accession>A0A813IM35</accession>
<dbReference type="EMBL" id="CAJNNW010011052">
    <property type="protein sequence ID" value="CAE8652720.1"/>
    <property type="molecule type" value="Genomic_DNA"/>
</dbReference>
<dbReference type="AlphaFoldDB" id="A0A813IM35"/>
<dbReference type="InterPro" id="IPR036568">
    <property type="entry name" value="GGCT-like_sf"/>
</dbReference>
<dbReference type="InterPro" id="IPR022025">
    <property type="entry name" value="Amidoligase_2"/>
</dbReference>
<comment type="caution">
    <text evidence="4">The sequence shown here is derived from an EMBL/GenBank/DDBJ whole genome shotgun (WGS) entry which is preliminary data.</text>
</comment>
<gene>
    <name evidence="4" type="ORF">PGLA2088_LOCUS9920</name>
</gene>
<evidence type="ECO:0000256" key="2">
    <source>
        <dbReference type="ARBA" id="ARBA00023239"/>
    </source>
</evidence>
<evidence type="ECO:0000256" key="1">
    <source>
        <dbReference type="ARBA" id="ARBA00012344"/>
    </source>
</evidence>
<sequence>MFVCCCCHFDSRTLRSSGRLRASGSGNAAARPRSVACSESTEADCDCWERARVDTTADFDGPPAVRTIFGYGSLIFRPGFRYSRARPACVEGFARRFWQRSVDHRGTPESPGRVLTLVRVSEVEAESGHDGTRQPVVYGLAYDVDEADWPAALEALDIRERHGYTRTVTDLLAHNTGSEGVAASLGRALVYYAHDPGGSSAYAGPEAVGDTAAIIARSVGPSGRNDQYLFSLLEALREWELPLEPYLEEQGSGVGGGRQGSARLQQQVTTQKGLNCDNRMNTDTLLTVHAMYDVMNSRTDICWHWWYFAGITDGQKQLSVGLELECFLPDLGALVPDRLVPVEKRQDLFALVAEVLSRELLEVDAAAGHRCRVRTEHPPPPPFGDSTVSTVSTLLSEERPEENNSQEKSQGSRRISAEPCDWGRLWTATADGSIQPKGANPFPVELVSKRMRFQEFDVTLFCDVVHALRSPPLRAATNESTGLHVHIGRHPRFFSVAEVAAILKAYLRFEPVINQLLLPITRQKNRFCMDLRAVLAKAHGLGDTATDEVLFALIDQVLERIRSLSLQDREALARGCRGRLRKDELTSALLGEGTLWRNKRALQLSPPQDMLTRAKANNNTDNNNNNSAEPGIRAPDASATGSGSRWLPAGMVLQEISRNGSLLWRPPTRQDLQAFWGKDGAGTEGGSDDDASDPPTPWGVLELLDDEEEVECSFCLPDGVQPQSLDLWILRDSLILDRHGARYCKLNLMRIALPSERATLEFRQFPGGNLSQTLVIWGWVKFLGLLVTHACACAAGSAGPGAGLPSEGTERALRGFLHLHTDTLLLAWFRDVQNRLPKPSEALIAMRLKWERLWSCWMASSNADLQASVKAAGSFMDACQDWRNLFQATSAVRSVFPPSDPLWSPLSQHREHCERFMQRIYTALEQHLGVYVGLLRAAEEVSRLTSLSTVVKLVLDNRKLRQTSEEVRAVQAGISETLGWGACKPEVARRIAELGKQCAELTLNHSSGLQVQKFVHPKRGDRVSLAQLQRLHHELCSWLLVPRVEEVEGLWSGLRARGWTTERVQQLESLVQKSWAQSEGLPVARAWFQAFKGRHSASLGPGSAVYN</sequence>
<dbReference type="Gene3D" id="3.10.490.10">
    <property type="entry name" value="Gamma-glutamyl cyclotransferase-like"/>
    <property type="match status" value="1"/>
</dbReference>
<dbReference type="SUPFAM" id="SSF110857">
    <property type="entry name" value="Gamma-glutamyl cyclotransferase-like"/>
    <property type="match status" value="1"/>
</dbReference>
<dbReference type="InterPro" id="IPR013024">
    <property type="entry name" value="GGCT-like"/>
</dbReference>
<dbReference type="PANTHER" id="PTHR12192:SF2">
    <property type="entry name" value="GLUTATHIONE-SPECIFIC GAMMA-GLUTAMYLCYCLOTRANSFERASE 2"/>
    <property type="match status" value="1"/>
</dbReference>
<feature type="region of interest" description="Disordered" evidence="3">
    <location>
        <begin position="612"/>
        <end position="643"/>
    </location>
</feature>
<dbReference type="Pfam" id="PF12224">
    <property type="entry name" value="Amidoligase_2"/>
    <property type="match status" value="1"/>
</dbReference>
<evidence type="ECO:0000313" key="5">
    <source>
        <dbReference type="Proteomes" id="UP000626109"/>
    </source>
</evidence>
<dbReference type="Pfam" id="PF04752">
    <property type="entry name" value="ChaC"/>
    <property type="match status" value="1"/>
</dbReference>
<dbReference type="Proteomes" id="UP000626109">
    <property type="component" value="Unassembled WGS sequence"/>
</dbReference>
<dbReference type="InterPro" id="IPR006840">
    <property type="entry name" value="ChaC"/>
</dbReference>
<organism evidence="4 5">
    <name type="scientific">Polarella glacialis</name>
    <name type="common">Dinoflagellate</name>
    <dbReference type="NCBI Taxonomy" id="89957"/>
    <lineage>
        <taxon>Eukaryota</taxon>
        <taxon>Sar</taxon>
        <taxon>Alveolata</taxon>
        <taxon>Dinophyceae</taxon>
        <taxon>Suessiales</taxon>
        <taxon>Suessiaceae</taxon>
        <taxon>Polarella</taxon>
    </lineage>
</organism>